<reference evidence="1 2" key="1">
    <citation type="submission" date="2021-06" db="EMBL/GenBank/DDBJ databases">
        <title>Caerostris extrusa draft genome.</title>
        <authorList>
            <person name="Kono N."/>
            <person name="Arakawa K."/>
        </authorList>
    </citation>
    <scope>NUCLEOTIDE SEQUENCE [LARGE SCALE GENOMIC DNA]</scope>
</reference>
<dbReference type="AlphaFoldDB" id="A0AAV4YFT1"/>
<sequence>MKIWVLVASDGEMRSVGEYQLGISNPTNGEAGIHSGVKKSLRIANENITEFFPLLKDWVSSTGKSVLVVQGLSFLKKWG</sequence>
<evidence type="ECO:0000313" key="2">
    <source>
        <dbReference type="Proteomes" id="UP001054945"/>
    </source>
</evidence>
<protein>
    <submittedName>
        <fullName evidence="1">Uncharacterized protein</fullName>
    </submittedName>
</protein>
<keyword evidence="2" id="KW-1185">Reference proteome</keyword>
<name>A0AAV4YFT1_CAEEX</name>
<proteinExistence type="predicted"/>
<accession>A0AAV4YFT1</accession>
<dbReference type="EMBL" id="BPLR01019256">
    <property type="protein sequence ID" value="GIZ05276.1"/>
    <property type="molecule type" value="Genomic_DNA"/>
</dbReference>
<evidence type="ECO:0000313" key="1">
    <source>
        <dbReference type="EMBL" id="GIZ05276.1"/>
    </source>
</evidence>
<dbReference type="Proteomes" id="UP001054945">
    <property type="component" value="Unassembled WGS sequence"/>
</dbReference>
<organism evidence="1 2">
    <name type="scientific">Caerostris extrusa</name>
    <name type="common">Bark spider</name>
    <name type="synonym">Caerostris bankana</name>
    <dbReference type="NCBI Taxonomy" id="172846"/>
    <lineage>
        <taxon>Eukaryota</taxon>
        <taxon>Metazoa</taxon>
        <taxon>Ecdysozoa</taxon>
        <taxon>Arthropoda</taxon>
        <taxon>Chelicerata</taxon>
        <taxon>Arachnida</taxon>
        <taxon>Araneae</taxon>
        <taxon>Araneomorphae</taxon>
        <taxon>Entelegynae</taxon>
        <taxon>Araneoidea</taxon>
        <taxon>Araneidae</taxon>
        <taxon>Caerostris</taxon>
    </lineage>
</organism>
<comment type="caution">
    <text evidence="1">The sequence shown here is derived from an EMBL/GenBank/DDBJ whole genome shotgun (WGS) entry which is preliminary data.</text>
</comment>
<gene>
    <name evidence="1" type="ORF">CEXT_116031</name>
</gene>